<feature type="region of interest" description="Disordered" evidence="1">
    <location>
        <begin position="1"/>
        <end position="24"/>
    </location>
</feature>
<dbReference type="InterPro" id="IPR038610">
    <property type="entry name" value="FliK-like_C_sf"/>
</dbReference>
<keyword evidence="4" id="KW-1185">Reference proteome</keyword>
<dbReference type="InterPro" id="IPR021136">
    <property type="entry name" value="Flagellar_hook_control-like_C"/>
</dbReference>
<proteinExistence type="predicted"/>
<feature type="compositionally biased region" description="Polar residues" evidence="1">
    <location>
        <begin position="327"/>
        <end position="350"/>
    </location>
</feature>
<dbReference type="KEGG" id="swp:swp_5122"/>
<gene>
    <name evidence="3" type="ordered locus">swp_5122</name>
</gene>
<dbReference type="Gene3D" id="3.30.750.140">
    <property type="match status" value="1"/>
</dbReference>
<dbReference type="PANTHER" id="PTHR37533">
    <property type="entry name" value="FLAGELLAR HOOK-LENGTH CONTROL PROTEIN"/>
    <property type="match status" value="1"/>
</dbReference>
<dbReference type="AlphaFoldDB" id="B8CVR1"/>
<feature type="domain" description="Flagellar hook-length control protein-like C-terminal" evidence="2">
    <location>
        <begin position="242"/>
        <end position="323"/>
    </location>
</feature>
<dbReference type="Proteomes" id="UP000000753">
    <property type="component" value="Chromosome"/>
</dbReference>
<protein>
    <submittedName>
        <fullName evidence="3">Flagellar hook-length control protein</fullName>
    </submittedName>
</protein>
<name>B8CVR1_SHEPW</name>
<feature type="region of interest" description="Disordered" evidence="1">
    <location>
        <begin position="320"/>
        <end position="359"/>
    </location>
</feature>
<evidence type="ECO:0000256" key="1">
    <source>
        <dbReference type="SAM" id="MobiDB-lite"/>
    </source>
</evidence>
<evidence type="ECO:0000259" key="2">
    <source>
        <dbReference type="Pfam" id="PF02120"/>
    </source>
</evidence>
<accession>B8CVR1</accession>
<keyword evidence="3" id="KW-0282">Flagellum</keyword>
<feature type="compositionally biased region" description="Polar residues" evidence="1">
    <location>
        <begin position="118"/>
        <end position="144"/>
    </location>
</feature>
<reference evidence="3 4" key="1">
    <citation type="journal article" date="2008" name="PLoS ONE">
        <title>Environmental adaptation: genomic analysis of the piezotolerant and psychrotolerant deep-sea iron reducing bacterium Shewanella piezotolerans WP3.</title>
        <authorList>
            <person name="Wang F."/>
            <person name="Wang J."/>
            <person name="Jian H."/>
            <person name="Zhang B."/>
            <person name="Li S."/>
            <person name="Wang F."/>
            <person name="Zeng X."/>
            <person name="Gao L."/>
            <person name="Bartlett D.H."/>
            <person name="Yu J."/>
            <person name="Hu S."/>
            <person name="Xiao X."/>
        </authorList>
    </citation>
    <scope>NUCLEOTIDE SEQUENCE [LARGE SCALE GENOMIC DNA]</scope>
    <source>
        <strain evidence="4">WP3 / JCM 13877</strain>
    </source>
</reference>
<organism evidence="3 4">
    <name type="scientific">Shewanella piezotolerans (strain WP3 / JCM 13877)</name>
    <dbReference type="NCBI Taxonomy" id="225849"/>
    <lineage>
        <taxon>Bacteria</taxon>
        <taxon>Pseudomonadati</taxon>
        <taxon>Pseudomonadota</taxon>
        <taxon>Gammaproteobacteria</taxon>
        <taxon>Alteromonadales</taxon>
        <taxon>Shewanellaceae</taxon>
        <taxon>Shewanella</taxon>
    </lineage>
</organism>
<dbReference type="RefSeq" id="WP_020915063.1">
    <property type="nucleotide sequence ID" value="NC_011566.1"/>
</dbReference>
<dbReference type="EMBL" id="CP000472">
    <property type="protein sequence ID" value="ACJ31737.1"/>
    <property type="molecule type" value="Genomic_DNA"/>
</dbReference>
<keyword evidence="3" id="KW-0969">Cilium</keyword>
<dbReference type="STRING" id="225849.swp_5122"/>
<keyword evidence="3" id="KW-0966">Cell projection</keyword>
<feature type="region of interest" description="Disordered" evidence="1">
    <location>
        <begin position="114"/>
        <end position="155"/>
    </location>
</feature>
<dbReference type="Pfam" id="PF02120">
    <property type="entry name" value="Flg_hook"/>
    <property type="match status" value="1"/>
</dbReference>
<evidence type="ECO:0000313" key="3">
    <source>
        <dbReference type="EMBL" id="ACJ31737.1"/>
    </source>
</evidence>
<dbReference type="CDD" id="cd17470">
    <property type="entry name" value="T3SS_Flik_C"/>
    <property type="match status" value="1"/>
</dbReference>
<evidence type="ECO:0000313" key="4">
    <source>
        <dbReference type="Proteomes" id="UP000000753"/>
    </source>
</evidence>
<dbReference type="HOGENOM" id="CLU_771369_0_0_6"/>
<dbReference type="eggNOG" id="COG3144">
    <property type="taxonomic scope" value="Bacteria"/>
</dbReference>
<dbReference type="InterPro" id="IPR052563">
    <property type="entry name" value="FliK"/>
</dbReference>
<dbReference type="PANTHER" id="PTHR37533:SF2">
    <property type="entry name" value="FLAGELLAR HOOK-LENGTH CONTROL PROTEIN"/>
    <property type="match status" value="1"/>
</dbReference>
<sequence>MISPSTLLHSTTSTNPAPSSPLATATSMHNVANDNLEGIDPSEIIPFAILASQSLDAASRHPVASEAGTTLKVVESMTVPQTLTAQSPGVTGLPLQQLPAISKTAEPLISVGTPATHMETNTGSTRPSSHMATSQVGSQTSQPVPAQYLPQQSYSPQSVPTTLASSSMPIANEAFNSFASAKSAIAALVTEASAREGGDSAQHIIASASRNPSTVAQWGPVSVSQAAPMMQQAHEMLSPLREQLRFQIDQQIKQAELRLDPPELGKVELNIRLDGDKLHIQMHAANPAVRDALLMGLDRLRNELAMDHGGQIDVDINQDGQQKKESNQTNTASIAPASVTNTDSSINDLSQQDDVDLLA</sequence>